<feature type="domain" description="C2" evidence="2">
    <location>
        <begin position="1"/>
        <end position="125"/>
    </location>
</feature>
<proteinExistence type="predicted"/>
<dbReference type="GO" id="GO:0003676">
    <property type="term" value="F:nucleic acid binding"/>
    <property type="evidence" value="ECO:0007669"/>
    <property type="project" value="InterPro"/>
</dbReference>
<accession>A0A834XFN5</accession>
<dbReference type="Pfam" id="PF13456">
    <property type="entry name" value="RVT_3"/>
    <property type="match status" value="1"/>
</dbReference>
<dbReference type="AlphaFoldDB" id="A0A834XFN5"/>
<dbReference type="OrthoDB" id="884464at2759"/>
<evidence type="ECO:0000259" key="2">
    <source>
        <dbReference type="PROSITE" id="PS50004"/>
    </source>
</evidence>
<dbReference type="SMART" id="SM00239">
    <property type="entry name" value="C2"/>
    <property type="match status" value="1"/>
</dbReference>
<name>A0A834XFN5_9FABA</name>
<dbReference type="InterPro" id="IPR044730">
    <property type="entry name" value="RNase_H-like_dom_plant"/>
</dbReference>
<organism evidence="3 4">
    <name type="scientific">Senna tora</name>
    <dbReference type="NCBI Taxonomy" id="362788"/>
    <lineage>
        <taxon>Eukaryota</taxon>
        <taxon>Viridiplantae</taxon>
        <taxon>Streptophyta</taxon>
        <taxon>Embryophyta</taxon>
        <taxon>Tracheophyta</taxon>
        <taxon>Spermatophyta</taxon>
        <taxon>Magnoliopsida</taxon>
        <taxon>eudicotyledons</taxon>
        <taxon>Gunneridae</taxon>
        <taxon>Pentapetalae</taxon>
        <taxon>rosids</taxon>
        <taxon>fabids</taxon>
        <taxon>Fabales</taxon>
        <taxon>Fabaceae</taxon>
        <taxon>Caesalpinioideae</taxon>
        <taxon>Cassia clade</taxon>
        <taxon>Senna</taxon>
    </lineage>
</organism>
<feature type="region of interest" description="Disordered" evidence="1">
    <location>
        <begin position="177"/>
        <end position="197"/>
    </location>
</feature>
<evidence type="ECO:0000256" key="1">
    <source>
        <dbReference type="SAM" id="MobiDB-lite"/>
    </source>
</evidence>
<keyword evidence="4" id="KW-1185">Reference proteome</keyword>
<sequence>MEVSSIAPPPSRTLEVTVSSAENLRFDHRNNNPATTTSFDVYVVVRTESIESFATSMAPATTTTTDSRHSFSWNDKLLVDIPKHARSMTLEVKSKTATGAARSVGVARIAVSDVVGVGDGGELLSYRLRDWEGRPNGVINFSVKVSGRSASGFSTAKSSEVSSCGFQMMRASTTTSYRRRNEAVVTGDEMKPKEKKAKSYRRWEKMETVRRDNTVAHDVPYPRCRRQPQRRRKPHSHRILQVSIIGLSALPLQDASDPICSLRIHTPYSPELGDALEQRLRKVTIECDSKVALELVLNGVDDNYPCSDMVQRVRSLMGRSWDTELVHAFREANRAVDFMAKFSHTLP</sequence>
<dbReference type="SUPFAM" id="SSF49562">
    <property type="entry name" value="C2 domain (Calcium/lipid-binding domain, CaLB)"/>
    <property type="match status" value="1"/>
</dbReference>
<dbReference type="InterPro" id="IPR035892">
    <property type="entry name" value="C2_domain_sf"/>
</dbReference>
<dbReference type="GO" id="GO:0004523">
    <property type="term" value="F:RNA-DNA hybrid ribonuclease activity"/>
    <property type="evidence" value="ECO:0007669"/>
    <property type="project" value="InterPro"/>
</dbReference>
<dbReference type="InterPro" id="IPR002156">
    <property type="entry name" value="RNaseH_domain"/>
</dbReference>
<reference evidence="3" key="1">
    <citation type="submission" date="2020-09" db="EMBL/GenBank/DDBJ databases">
        <title>Genome-Enabled Discovery of Anthraquinone Biosynthesis in Senna tora.</title>
        <authorList>
            <person name="Kang S.-H."/>
            <person name="Pandey R.P."/>
            <person name="Lee C.-M."/>
            <person name="Sim J.-S."/>
            <person name="Jeong J.-T."/>
            <person name="Choi B.-S."/>
            <person name="Jung M."/>
            <person name="Ginzburg D."/>
            <person name="Zhao K."/>
            <person name="Won S.Y."/>
            <person name="Oh T.-J."/>
            <person name="Yu Y."/>
            <person name="Kim N.-H."/>
            <person name="Lee O.R."/>
            <person name="Lee T.-H."/>
            <person name="Bashyal P."/>
            <person name="Kim T.-S."/>
            <person name="Lee W.-H."/>
            <person name="Kawkins C."/>
            <person name="Kim C.-K."/>
            <person name="Kim J.S."/>
            <person name="Ahn B.O."/>
            <person name="Rhee S.Y."/>
            <person name="Sohng J.K."/>
        </authorList>
    </citation>
    <scope>NUCLEOTIDE SEQUENCE</scope>
    <source>
        <tissue evidence="3">Leaf</tissue>
    </source>
</reference>
<protein>
    <submittedName>
        <fullName evidence="3">BON1-associated protein 2-like</fullName>
    </submittedName>
</protein>
<dbReference type="EMBL" id="JAAIUW010000001">
    <property type="protein sequence ID" value="KAF7844600.1"/>
    <property type="molecule type" value="Genomic_DNA"/>
</dbReference>
<evidence type="ECO:0000313" key="3">
    <source>
        <dbReference type="EMBL" id="KAF7844600.1"/>
    </source>
</evidence>
<gene>
    <name evidence="3" type="ORF">G2W53_001505</name>
</gene>
<dbReference type="CDD" id="cd06222">
    <property type="entry name" value="RNase_H_like"/>
    <property type="match status" value="1"/>
</dbReference>
<dbReference type="Gene3D" id="2.60.40.150">
    <property type="entry name" value="C2 domain"/>
    <property type="match status" value="1"/>
</dbReference>
<comment type="caution">
    <text evidence="3">The sequence shown here is derived from an EMBL/GenBank/DDBJ whole genome shotgun (WGS) entry which is preliminary data.</text>
</comment>
<dbReference type="PANTHER" id="PTHR32246">
    <property type="entry name" value="INGRESSION PROTEIN FIC1"/>
    <property type="match status" value="1"/>
</dbReference>
<dbReference type="InterPro" id="IPR000008">
    <property type="entry name" value="C2_dom"/>
</dbReference>
<dbReference type="Proteomes" id="UP000634136">
    <property type="component" value="Unassembled WGS sequence"/>
</dbReference>
<dbReference type="PROSITE" id="PS50004">
    <property type="entry name" value="C2"/>
    <property type="match status" value="1"/>
</dbReference>
<evidence type="ECO:0000313" key="4">
    <source>
        <dbReference type="Proteomes" id="UP000634136"/>
    </source>
</evidence>
<dbReference type="Pfam" id="PF00168">
    <property type="entry name" value="C2"/>
    <property type="match status" value="1"/>
</dbReference>
<dbReference type="PANTHER" id="PTHR32246:SF74">
    <property type="entry name" value="BON1-ASSOCIATED-LIKE PROTEIN"/>
    <property type="match status" value="1"/>
</dbReference>